<evidence type="ECO:0000256" key="1">
    <source>
        <dbReference type="SAM" id="MobiDB-lite"/>
    </source>
</evidence>
<protein>
    <submittedName>
        <fullName evidence="2">Uncharacterized protein</fullName>
    </submittedName>
</protein>
<reference evidence="2" key="1">
    <citation type="submission" date="2018-11" db="EMBL/GenBank/DDBJ databases">
        <authorList>
            <consortium name="Pathogen Informatics"/>
        </authorList>
    </citation>
    <scope>NUCLEOTIDE SEQUENCE</scope>
</reference>
<dbReference type="EMBL" id="CAAALY010061687">
    <property type="protein sequence ID" value="VEL23402.1"/>
    <property type="molecule type" value="Genomic_DNA"/>
</dbReference>
<keyword evidence="3" id="KW-1185">Reference proteome</keyword>
<evidence type="ECO:0000313" key="3">
    <source>
        <dbReference type="Proteomes" id="UP000784294"/>
    </source>
</evidence>
<dbReference type="AlphaFoldDB" id="A0A3S5ALX6"/>
<evidence type="ECO:0000313" key="2">
    <source>
        <dbReference type="EMBL" id="VEL23402.1"/>
    </source>
</evidence>
<feature type="compositionally biased region" description="Low complexity" evidence="1">
    <location>
        <begin position="102"/>
        <end position="116"/>
    </location>
</feature>
<accession>A0A3S5ALX6</accession>
<comment type="caution">
    <text evidence="2">The sequence shown here is derived from an EMBL/GenBank/DDBJ whole genome shotgun (WGS) entry which is preliminary data.</text>
</comment>
<organism evidence="2 3">
    <name type="scientific">Protopolystoma xenopodis</name>
    <dbReference type="NCBI Taxonomy" id="117903"/>
    <lineage>
        <taxon>Eukaryota</taxon>
        <taxon>Metazoa</taxon>
        <taxon>Spiralia</taxon>
        <taxon>Lophotrochozoa</taxon>
        <taxon>Platyhelminthes</taxon>
        <taxon>Monogenea</taxon>
        <taxon>Polyopisthocotylea</taxon>
        <taxon>Polystomatidea</taxon>
        <taxon>Polystomatidae</taxon>
        <taxon>Protopolystoma</taxon>
    </lineage>
</organism>
<proteinExistence type="predicted"/>
<gene>
    <name evidence="2" type="ORF">PXEA_LOCUS16842</name>
</gene>
<feature type="region of interest" description="Disordered" evidence="1">
    <location>
        <begin position="66"/>
        <end position="127"/>
    </location>
</feature>
<name>A0A3S5ALX6_9PLAT</name>
<dbReference type="Proteomes" id="UP000784294">
    <property type="component" value="Unassembled WGS sequence"/>
</dbReference>
<sequence>MLCPTVERRCKGRMTWPGLAERLSNTQTHREVEGGEEGRRWRDWSQYHVGHGYMSHKKGIVIGEVEPHRPSLPLGPGHPRAGPPGGEQAEDRGPTARPPEFPLAGLLGPLLAPSSGRSTVRDPVIPRHRLPLELSRSGLRRIA</sequence>